<name>A0AAV7FEH0_ARIFI</name>
<reference evidence="2 3" key="1">
    <citation type="submission" date="2021-07" db="EMBL/GenBank/DDBJ databases">
        <title>The Aristolochia fimbriata genome: insights into angiosperm evolution, floral development and chemical biosynthesis.</title>
        <authorList>
            <person name="Jiao Y."/>
        </authorList>
    </citation>
    <scope>NUCLEOTIDE SEQUENCE [LARGE SCALE GENOMIC DNA]</scope>
    <source>
        <strain evidence="2">IBCAS-2021</strain>
        <tissue evidence="2">Leaf</tissue>
    </source>
</reference>
<dbReference type="PANTHER" id="PTHR32487:SF13">
    <property type="entry name" value="LOW QUALITY PROTEIN: IRIDOID SYNTHASE-LIKE"/>
    <property type="match status" value="1"/>
</dbReference>
<evidence type="ECO:0000313" key="2">
    <source>
        <dbReference type="EMBL" id="KAG9459605.1"/>
    </source>
</evidence>
<dbReference type="Proteomes" id="UP000825729">
    <property type="component" value="Unassembled WGS sequence"/>
</dbReference>
<dbReference type="GO" id="GO:0016627">
    <property type="term" value="F:oxidoreductase activity, acting on the CH-CH group of donors"/>
    <property type="evidence" value="ECO:0007669"/>
    <property type="project" value="UniProtKB-ARBA"/>
</dbReference>
<proteinExistence type="predicted"/>
<protein>
    <recommendedName>
        <fullName evidence="1">PRISE-like Rossmann-fold domain-containing protein</fullName>
    </recommendedName>
</protein>
<accession>A0AAV7FEH0</accession>
<evidence type="ECO:0000259" key="1">
    <source>
        <dbReference type="Pfam" id="PF22917"/>
    </source>
</evidence>
<dbReference type="SUPFAM" id="SSF51735">
    <property type="entry name" value="NAD(P)-binding Rossmann-fold domains"/>
    <property type="match status" value="1"/>
</dbReference>
<evidence type="ECO:0000313" key="3">
    <source>
        <dbReference type="Proteomes" id="UP000825729"/>
    </source>
</evidence>
<dbReference type="CDD" id="cd08948">
    <property type="entry name" value="5beta-POR_like_SDR_a"/>
    <property type="match status" value="1"/>
</dbReference>
<sequence>MASAADSGSEKSEGLVVGVTGIVGFSLAEAMRKPTAPGGPWRIYGVARRERPEWFPSSLLDAFIQLDALDRDDTISKLSPVARRVTHLFWVALNLSPDEEVNIKTNSAMLLNVLDALTGGAASDSSRLRHVTVLTGTKHYMGPLGDPTYAGKLGSIESPFREETPRRPFPNFYYALEDVAASYSPRSITWSVHRSSIILGASSRSLNNMLLTLAVYAEICRYEGTPFRFPGTRYAWEHFCDASDAGLLADQQLWAATTDAAKNQAFNCTNGDVFAWKSFWRVVAEALKVEFVVPYEEEPEFNWVEAMKGKGTVWETVVKDHGLFQTKMEEITCFAAANFVFNFGFQHVCSMNKSREFGFLASVDTLKSIPVWIERMREMNLIPRR</sequence>
<dbReference type="AlphaFoldDB" id="A0AAV7FEH0"/>
<keyword evidence="3" id="KW-1185">Reference proteome</keyword>
<dbReference type="InterPro" id="IPR036291">
    <property type="entry name" value="NAD(P)-bd_dom_sf"/>
</dbReference>
<dbReference type="InterPro" id="IPR055222">
    <property type="entry name" value="PRISE-like_Rossmann-fold"/>
</dbReference>
<dbReference type="EMBL" id="JAINDJ010000002">
    <property type="protein sequence ID" value="KAG9459605.1"/>
    <property type="molecule type" value="Genomic_DNA"/>
</dbReference>
<comment type="caution">
    <text evidence="2">The sequence shown here is derived from an EMBL/GenBank/DDBJ whole genome shotgun (WGS) entry which is preliminary data.</text>
</comment>
<gene>
    <name evidence="2" type="ORF">H6P81_004113</name>
</gene>
<dbReference type="PANTHER" id="PTHR32487">
    <property type="entry name" value="3-OXO-DELTA(4,5)-STEROID 5-BETA-REDUCTASE"/>
    <property type="match status" value="1"/>
</dbReference>
<feature type="domain" description="PRISE-like Rossmann-fold" evidence="1">
    <location>
        <begin position="83"/>
        <end position="383"/>
    </location>
</feature>
<organism evidence="2 3">
    <name type="scientific">Aristolochia fimbriata</name>
    <name type="common">White veined hardy Dutchman's pipe vine</name>
    <dbReference type="NCBI Taxonomy" id="158543"/>
    <lineage>
        <taxon>Eukaryota</taxon>
        <taxon>Viridiplantae</taxon>
        <taxon>Streptophyta</taxon>
        <taxon>Embryophyta</taxon>
        <taxon>Tracheophyta</taxon>
        <taxon>Spermatophyta</taxon>
        <taxon>Magnoliopsida</taxon>
        <taxon>Magnoliidae</taxon>
        <taxon>Piperales</taxon>
        <taxon>Aristolochiaceae</taxon>
        <taxon>Aristolochia</taxon>
    </lineage>
</organism>
<dbReference type="Gene3D" id="3.40.50.720">
    <property type="entry name" value="NAD(P)-binding Rossmann-like Domain"/>
    <property type="match status" value="1"/>
</dbReference>
<dbReference type="Pfam" id="PF22917">
    <property type="entry name" value="PRISE"/>
    <property type="match status" value="1"/>
</dbReference>